<dbReference type="EMBL" id="CP067977">
    <property type="protein sequence ID" value="QQQ19884.1"/>
    <property type="molecule type" value="Genomic_DNA"/>
</dbReference>
<keyword evidence="2" id="KW-1185">Reference proteome</keyword>
<dbReference type="RefSeq" id="WP_201104356.1">
    <property type="nucleotide sequence ID" value="NZ_CP067977.1"/>
</dbReference>
<proteinExistence type="predicted"/>
<gene>
    <name evidence="1" type="ORF">JIP62_07315</name>
</gene>
<evidence type="ECO:0008006" key="3">
    <source>
        <dbReference type="Google" id="ProtNLM"/>
    </source>
</evidence>
<organism evidence="1 2">
    <name type="scientific">Brevundimonas vitisensis</name>
    <dbReference type="NCBI Taxonomy" id="2800818"/>
    <lineage>
        <taxon>Bacteria</taxon>
        <taxon>Pseudomonadati</taxon>
        <taxon>Pseudomonadota</taxon>
        <taxon>Alphaproteobacteria</taxon>
        <taxon>Caulobacterales</taxon>
        <taxon>Caulobacteraceae</taxon>
        <taxon>Brevundimonas</taxon>
    </lineage>
</organism>
<sequence>MISLILTLLIAPPQDAPADVGRATFTAGVCGSLGWIVDPAESARMGEASALAAMDDQSAGDPVAEARAAARAVEAEFTAEFETVTDQAAFRTWAVMIEARCDATAEAYPNLLRRGPDTAAEWAVLQERALSRLQP</sequence>
<evidence type="ECO:0000313" key="2">
    <source>
        <dbReference type="Proteomes" id="UP000595448"/>
    </source>
</evidence>
<accession>A0ABX7BQJ7</accession>
<evidence type="ECO:0000313" key="1">
    <source>
        <dbReference type="EMBL" id="QQQ19884.1"/>
    </source>
</evidence>
<protein>
    <recommendedName>
        <fullName evidence="3">DUF1311 domain-containing protein</fullName>
    </recommendedName>
</protein>
<name>A0ABX7BQJ7_9CAUL</name>
<dbReference type="Proteomes" id="UP000595448">
    <property type="component" value="Chromosome"/>
</dbReference>
<reference evidence="1 2" key="1">
    <citation type="submission" date="2021-01" db="EMBL/GenBank/DDBJ databases">
        <title>Brevundimonas vitis sp. nov., an bacterium isolated from grape (Vitis vinifera).</title>
        <authorList>
            <person name="Jiang L."/>
            <person name="Lee J."/>
        </authorList>
    </citation>
    <scope>NUCLEOTIDE SEQUENCE [LARGE SCALE GENOMIC DNA]</scope>
    <source>
        <strain evidence="1 2">GRTSA-9</strain>
    </source>
</reference>